<keyword evidence="1" id="KW-0560">Oxidoreductase</keyword>
<feature type="domain" description="FAD-binding" evidence="2">
    <location>
        <begin position="5"/>
        <end position="350"/>
    </location>
</feature>
<dbReference type="InterPro" id="IPR036188">
    <property type="entry name" value="FAD/NAD-bd_sf"/>
</dbReference>
<dbReference type="RefSeq" id="WP_194134505.1">
    <property type="nucleotide sequence ID" value="NZ_JADFFK010000006.1"/>
</dbReference>
<dbReference type="EMBL" id="JADFFK010000006">
    <property type="protein sequence ID" value="MBE9637190.1"/>
    <property type="molecule type" value="Genomic_DNA"/>
</dbReference>
<gene>
    <name evidence="3" type="ORF">IQ782_10100</name>
</gene>
<accession>A0ABR9X136</accession>
<dbReference type="Proteomes" id="UP000607796">
    <property type="component" value="Unassembled WGS sequence"/>
</dbReference>
<dbReference type="SUPFAM" id="SSF51905">
    <property type="entry name" value="FAD/NAD(P)-binding domain"/>
    <property type="match status" value="1"/>
</dbReference>
<evidence type="ECO:0000313" key="3">
    <source>
        <dbReference type="EMBL" id="MBE9637190.1"/>
    </source>
</evidence>
<dbReference type="NCBIfam" id="NF004829">
    <property type="entry name" value="PRK06183.1-3"/>
    <property type="match status" value="1"/>
</dbReference>
<dbReference type="Gene3D" id="3.50.50.60">
    <property type="entry name" value="FAD/NAD(P)-binding domain"/>
    <property type="match status" value="1"/>
</dbReference>
<dbReference type="InterPro" id="IPR002938">
    <property type="entry name" value="FAD-bd"/>
</dbReference>
<protein>
    <submittedName>
        <fullName evidence="3">Bifunctional 3-(3-hydroxy-phenyl)propionate/3-hydroxycinnamic acid hydroxylase</fullName>
    </submittedName>
</protein>
<dbReference type="PANTHER" id="PTHR43476:SF3">
    <property type="entry name" value="FAD-BINDING MONOOXYGENASE"/>
    <property type="match status" value="1"/>
</dbReference>
<evidence type="ECO:0000259" key="2">
    <source>
        <dbReference type="Pfam" id="PF01494"/>
    </source>
</evidence>
<proteinExistence type="predicted"/>
<dbReference type="PANTHER" id="PTHR43476">
    <property type="entry name" value="3-(3-HYDROXY-PHENYL)PROPIONATE/3-HYDROXYCINNAMIC ACID HYDROXYLASE"/>
    <property type="match status" value="1"/>
</dbReference>
<dbReference type="Pfam" id="PF01494">
    <property type="entry name" value="FAD_binding_3"/>
    <property type="match status" value="1"/>
</dbReference>
<reference evidence="3 4" key="1">
    <citation type="journal article" date="2021" name="Int. J. Syst. Evol. Microbiol.">
        <title>Salipiger mangrovisoli sp. nov., isolated from mangrove soil and the proposal for the reclassification of Paraphaeobacter pallidus as Salipiger pallidus comb. nov.</title>
        <authorList>
            <person name="Du J."/>
            <person name="Liu Y."/>
            <person name="Pei T."/>
            <person name="Deng M.R."/>
            <person name="Zhu H."/>
        </authorList>
    </citation>
    <scope>NUCLEOTIDE SEQUENCE [LARGE SCALE GENOMIC DNA]</scope>
    <source>
        <strain evidence="3 4">6D45A</strain>
    </source>
</reference>
<evidence type="ECO:0000313" key="4">
    <source>
        <dbReference type="Proteomes" id="UP000607796"/>
    </source>
</evidence>
<keyword evidence="4" id="KW-1185">Reference proteome</keyword>
<dbReference type="Gene3D" id="3.30.70.2450">
    <property type="match status" value="1"/>
</dbReference>
<sequence length="517" mass="55242">MSPEWDVTIVGCGPIGAFAANLLGRAGLRVLVLDRDAAPYALPRAVHVDHEMLRLLADAELLAPLEHRLLAADGHLHIGADHGVIRYLSAAGQPRPFGYANDYFFYQPELEEVLRAGLSRYPNVTLRLGCEVTGLEPQGAHAHVMLAGGEQIATRWVLATDGARSTVRKALGVGLDDLDFEEPWLVVDAEVDGPISFPKLTGVAEEANLQRLSVMMCDPARPATIVPGRGNHRRWEFMLLPGEEDAQMSRPETVAALVAPWVKGSEHRIIRAATYRFHGLVASKWRVGPVLLAGDAAHQTPPFFGQGMCHGMRDAANLAWKLALVVAGAAEPSLLDSYQLERDAQVRHVIGKAIEAGKYICVLDPEAATARDARVRGQRGIRTAAELIAPIVSDIVGAGAGERFINPVARADGGLLDSVTGGGWVLLSRDDEGLSAEAGAGLSRLEGKRFVLGSDIADPEGHLAAWFDARAVAHVLLRPDFYTAAVATGAPQMSAEIARIARAIGLKDPVAAQRAAS</sequence>
<dbReference type="PRINTS" id="PR00420">
    <property type="entry name" value="RNGMNOXGNASE"/>
</dbReference>
<dbReference type="InterPro" id="IPR050631">
    <property type="entry name" value="PheA/TfdB_FAD_monoxygenase"/>
</dbReference>
<organism evidence="3 4">
    <name type="scientific">Salipiger mangrovisoli</name>
    <dbReference type="NCBI Taxonomy" id="2865933"/>
    <lineage>
        <taxon>Bacteria</taxon>
        <taxon>Pseudomonadati</taxon>
        <taxon>Pseudomonadota</taxon>
        <taxon>Alphaproteobacteria</taxon>
        <taxon>Rhodobacterales</taxon>
        <taxon>Roseobacteraceae</taxon>
        <taxon>Salipiger</taxon>
    </lineage>
</organism>
<name>A0ABR9X136_9RHOB</name>
<comment type="caution">
    <text evidence="3">The sequence shown here is derived from an EMBL/GenBank/DDBJ whole genome shotgun (WGS) entry which is preliminary data.</text>
</comment>
<evidence type="ECO:0000256" key="1">
    <source>
        <dbReference type="ARBA" id="ARBA00023002"/>
    </source>
</evidence>